<dbReference type="AlphaFoldDB" id="C4JMX0"/>
<reference evidence="2" key="1">
    <citation type="journal article" date="2009" name="Genome Res.">
        <title>Comparative genomic analyses of the human fungal pathogens Coccidioides and their relatives.</title>
        <authorList>
            <person name="Sharpton T.J."/>
            <person name="Stajich J.E."/>
            <person name="Rounsley S.D."/>
            <person name="Gardner M.J."/>
            <person name="Wortman J.R."/>
            <person name="Jordar V.S."/>
            <person name="Maiti R."/>
            <person name="Kodira C.D."/>
            <person name="Neafsey D.E."/>
            <person name="Zeng Q."/>
            <person name="Hung C.-Y."/>
            <person name="McMahan C."/>
            <person name="Muszewska A."/>
            <person name="Grynberg M."/>
            <person name="Mandel M.A."/>
            <person name="Kellner E.M."/>
            <person name="Barker B.M."/>
            <person name="Galgiani J.N."/>
            <person name="Orbach M.J."/>
            <person name="Kirkland T.N."/>
            <person name="Cole G.T."/>
            <person name="Henn M.R."/>
            <person name="Birren B.W."/>
            <person name="Taylor J.W."/>
        </authorList>
    </citation>
    <scope>NUCLEOTIDE SEQUENCE [LARGE SCALE GENOMIC DNA]</scope>
    <source>
        <strain evidence="2">UAMH 1704</strain>
    </source>
</reference>
<dbReference type="OrthoDB" id="426718at2759"/>
<dbReference type="HOGENOM" id="CLU_031559_2_0_1"/>
<dbReference type="OMA" id="QWHNDVG"/>
<dbReference type="RefSeq" id="XP_002544661.1">
    <property type="nucleotide sequence ID" value="XM_002544615.1"/>
</dbReference>
<proteinExistence type="predicted"/>
<dbReference type="STRING" id="336963.C4JMX0"/>
<keyword evidence="2" id="KW-1185">Reference proteome</keyword>
<sequence length="266" mass="30892">MTVRFWRRSRRTRKPNLIGVGLGLILLFIVYTIRNTWFPPPPPRVPPPSKDILHAVVIPKTRWQNVQWAYDLMPRWTPYVYSVDGETSYDLRLPANRGREAMAYLTFIIDNYDTLPEITAFVHGAHYQWHNDGAGSRTTAILNHLRMGAVERSGYVNLRCNPVPGCPTSVTPFKPTEEDIRSHDVRVDFPDIYMHLFNVSRSQVPARIGAVCCAQFAATRSHIRERPRSDYIRMREWALTTHFDSKVVGWVFEMIWHVIFQKDAVL</sequence>
<dbReference type="eggNOG" id="ENOG502RD9Z">
    <property type="taxonomic scope" value="Eukaryota"/>
</dbReference>
<dbReference type="Pfam" id="PF11913">
    <property type="entry name" value="DUF3431"/>
    <property type="match status" value="1"/>
</dbReference>
<dbReference type="KEGG" id="ure:UREG_04178"/>
<evidence type="ECO:0000313" key="1">
    <source>
        <dbReference type="EMBL" id="EEP79332.1"/>
    </source>
</evidence>
<organism evidence="1 2">
    <name type="scientific">Uncinocarpus reesii (strain UAMH 1704)</name>
    <dbReference type="NCBI Taxonomy" id="336963"/>
    <lineage>
        <taxon>Eukaryota</taxon>
        <taxon>Fungi</taxon>
        <taxon>Dikarya</taxon>
        <taxon>Ascomycota</taxon>
        <taxon>Pezizomycotina</taxon>
        <taxon>Eurotiomycetes</taxon>
        <taxon>Eurotiomycetidae</taxon>
        <taxon>Onygenales</taxon>
        <taxon>Onygenaceae</taxon>
        <taxon>Uncinocarpus</taxon>
    </lineage>
</organism>
<dbReference type="InterPro" id="IPR021838">
    <property type="entry name" value="DUF3431"/>
</dbReference>
<protein>
    <submittedName>
        <fullName evidence="1">Uncharacterized protein</fullName>
    </submittedName>
</protein>
<dbReference type="PANTHER" id="PTHR37490">
    <property type="entry name" value="EXPRESSED PROTEIN"/>
    <property type="match status" value="1"/>
</dbReference>
<dbReference type="VEuPathDB" id="FungiDB:UREG_04178"/>
<dbReference type="Proteomes" id="UP000002058">
    <property type="component" value="Unassembled WGS sequence"/>
</dbReference>
<name>C4JMX0_UNCRE</name>
<dbReference type="PANTHER" id="PTHR37490:SF2">
    <property type="match status" value="1"/>
</dbReference>
<dbReference type="InParanoid" id="C4JMX0"/>
<evidence type="ECO:0000313" key="2">
    <source>
        <dbReference type="Proteomes" id="UP000002058"/>
    </source>
</evidence>
<accession>C4JMX0</accession>
<dbReference type="GeneID" id="8437191"/>
<gene>
    <name evidence="1" type="ORF">UREG_04178</name>
</gene>
<dbReference type="EMBL" id="CH476616">
    <property type="protein sequence ID" value="EEP79332.1"/>
    <property type="molecule type" value="Genomic_DNA"/>
</dbReference>